<reference evidence="1 2" key="1">
    <citation type="journal article" date="2023" name="Life. Sci Alliance">
        <title>Evolutionary insights into 3D genome organization and epigenetic landscape of Vigna mungo.</title>
        <authorList>
            <person name="Junaid A."/>
            <person name="Singh B."/>
            <person name="Bhatia S."/>
        </authorList>
    </citation>
    <scope>NUCLEOTIDE SEQUENCE [LARGE SCALE GENOMIC DNA]</scope>
    <source>
        <strain evidence="1">Urdbean</strain>
    </source>
</reference>
<organism evidence="1 2">
    <name type="scientific">Vigna mungo</name>
    <name type="common">Black gram</name>
    <name type="synonym">Phaseolus mungo</name>
    <dbReference type="NCBI Taxonomy" id="3915"/>
    <lineage>
        <taxon>Eukaryota</taxon>
        <taxon>Viridiplantae</taxon>
        <taxon>Streptophyta</taxon>
        <taxon>Embryophyta</taxon>
        <taxon>Tracheophyta</taxon>
        <taxon>Spermatophyta</taxon>
        <taxon>Magnoliopsida</taxon>
        <taxon>eudicotyledons</taxon>
        <taxon>Gunneridae</taxon>
        <taxon>Pentapetalae</taxon>
        <taxon>rosids</taxon>
        <taxon>fabids</taxon>
        <taxon>Fabales</taxon>
        <taxon>Fabaceae</taxon>
        <taxon>Papilionoideae</taxon>
        <taxon>50 kb inversion clade</taxon>
        <taxon>NPAAA clade</taxon>
        <taxon>indigoferoid/millettioid clade</taxon>
        <taxon>Phaseoleae</taxon>
        <taxon>Vigna</taxon>
    </lineage>
</organism>
<evidence type="ECO:0008006" key="3">
    <source>
        <dbReference type="Google" id="ProtNLM"/>
    </source>
</evidence>
<dbReference type="Gene3D" id="4.10.60.10">
    <property type="entry name" value="Zinc finger, CCHC-type"/>
    <property type="match status" value="1"/>
</dbReference>
<dbReference type="AlphaFoldDB" id="A0AAQ3NZ76"/>
<protein>
    <recommendedName>
        <fullName evidence="3">CCHC-type domain-containing protein</fullName>
    </recommendedName>
</protein>
<dbReference type="Proteomes" id="UP001374535">
    <property type="component" value="Chromosome 2"/>
</dbReference>
<name>A0AAQ3NZ76_VIGMU</name>
<dbReference type="PANTHER" id="PTHR34222">
    <property type="entry name" value="GAG_PRE-INTEGRS DOMAIN-CONTAINING PROTEIN"/>
    <property type="match status" value="1"/>
</dbReference>
<proteinExistence type="predicted"/>
<accession>A0AAQ3NZ76</accession>
<gene>
    <name evidence="1" type="ORF">V8G54_005770</name>
</gene>
<keyword evidence="2" id="KW-1185">Reference proteome</keyword>
<dbReference type="PANTHER" id="PTHR34222:SF99">
    <property type="entry name" value="PROTEIN, PUTATIVE-RELATED"/>
    <property type="match status" value="1"/>
</dbReference>
<sequence length="166" mass="18637">MQFLCGLNEQYANVYSHILLLDPLPPITKFFSYVAQQERQFTISDPFTAKPKHGSINVVGVNPTCNFCGHSSHTENTCYRKHGFPSNYDNKNSKGVSHRGKTCIHCGKNGHTIDVCYKKHGLPPGHRFFNGKPPFTNSIVTGEEKVIEKDLFVTATEHQEICSIPQ</sequence>
<dbReference type="EMBL" id="CP144699">
    <property type="protein sequence ID" value="WVZ18448.1"/>
    <property type="molecule type" value="Genomic_DNA"/>
</dbReference>
<evidence type="ECO:0000313" key="2">
    <source>
        <dbReference type="Proteomes" id="UP001374535"/>
    </source>
</evidence>
<evidence type="ECO:0000313" key="1">
    <source>
        <dbReference type="EMBL" id="WVZ18448.1"/>
    </source>
</evidence>